<reference evidence="3" key="1">
    <citation type="journal article" date="2019" name="Int. J. Syst. Evol. Microbiol.">
        <title>The Global Catalogue of Microorganisms (GCM) 10K type strain sequencing project: providing services to taxonomists for standard genome sequencing and annotation.</title>
        <authorList>
            <consortium name="The Broad Institute Genomics Platform"/>
            <consortium name="The Broad Institute Genome Sequencing Center for Infectious Disease"/>
            <person name="Wu L."/>
            <person name="Ma J."/>
        </authorList>
    </citation>
    <scope>NUCLEOTIDE SEQUENCE [LARGE SCALE GENOMIC DNA]</scope>
    <source>
        <strain evidence="3">CGMCC 4.7676</strain>
    </source>
</reference>
<evidence type="ECO:0000259" key="1">
    <source>
        <dbReference type="Pfam" id="PF12728"/>
    </source>
</evidence>
<dbReference type="NCBIfam" id="TIGR01764">
    <property type="entry name" value="excise"/>
    <property type="match status" value="1"/>
</dbReference>
<dbReference type="EMBL" id="JBHRWK010000062">
    <property type="protein sequence ID" value="MFC3454351.1"/>
    <property type="molecule type" value="Genomic_DNA"/>
</dbReference>
<protein>
    <submittedName>
        <fullName evidence="2">Helix-turn-helix transcriptional regulator</fullName>
    </submittedName>
</protein>
<evidence type="ECO:0000313" key="3">
    <source>
        <dbReference type="Proteomes" id="UP001595645"/>
    </source>
</evidence>
<dbReference type="InterPro" id="IPR010093">
    <property type="entry name" value="SinI_DNA-bd"/>
</dbReference>
<gene>
    <name evidence="2" type="ORF">ACFOSH_33370</name>
</gene>
<keyword evidence="3" id="KW-1185">Reference proteome</keyword>
<proteinExistence type="predicted"/>
<feature type="domain" description="Helix-turn-helix" evidence="1">
    <location>
        <begin position="28"/>
        <end position="71"/>
    </location>
</feature>
<sequence>MTTSPPSYVLAVRQQLWSLGVTTDLMTAARVLGIGRTTAYRLAREGTFPVPVKRVGRNYRVVVARLEEFLELGEEPRG</sequence>
<comment type="caution">
    <text evidence="2">The sequence shown here is derived from an EMBL/GenBank/DDBJ whole genome shotgun (WGS) entry which is preliminary data.</text>
</comment>
<organism evidence="2 3">
    <name type="scientific">Amycolatopsis speibonae</name>
    <dbReference type="NCBI Taxonomy" id="1450224"/>
    <lineage>
        <taxon>Bacteria</taxon>
        <taxon>Bacillati</taxon>
        <taxon>Actinomycetota</taxon>
        <taxon>Actinomycetes</taxon>
        <taxon>Pseudonocardiales</taxon>
        <taxon>Pseudonocardiaceae</taxon>
        <taxon>Amycolatopsis</taxon>
    </lineage>
</organism>
<dbReference type="Pfam" id="PF12728">
    <property type="entry name" value="HTH_17"/>
    <property type="match status" value="1"/>
</dbReference>
<dbReference type="InterPro" id="IPR041657">
    <property type="entry name" value="HTH_17"/>
</dbReference>
<evidence type="ECO:0000313" key="2">
    <source>
        <dbReference type="EMBL" id="MFC3454351.1"/>
    </source>
</evidence>
<name>A0ABV7P9B0_9PSEU</name>
<accession>A0ABV7P9B0</accession>
<dbReference type="Proteomes" id="UP001595645">
    <property type="component" value="Unassembled WGS sequence"/>
</dbReference>
<dbReference type="RefSeq" id="WP_378243787.1">
    <property type="nucleotide sequence ID" value="NZ_JBHRWK010000062.1"/>
</dbReference>